<feature type="transmembrane region" description="Helical" evidence="1">
    <location>
        <begin position="34"/>
        <end position="50"/>
    </location>
</feature>
<dbReference type="KEGG" id="sted:SPTER_23600"/>
<keyword evidence="1" id="KW-1133">Transmembrane helix</keyword>
<dbReference type="RefSeq" id="WP_144350548.1">
    <property type="nucleotide sequence ID" value="NZ_CP036259.1"/>
</dbReference>
<feature type="transmembrane region" description="Helical" evidence="1">
    <location>
        <begin position="137"/>
        <end position="162"/>
    </location>
</feature>
<dbReference type="EMBL" id="CP036259">
    <property type="protein sequence ID" value="QDR81005.1"/>
    <property type="molecule type" value="Genomic_DNA"/>
</dbReference>
<proteinExistence type="predicted"/>
<feature type="transmembrane region" description="Helical" evidence="1">
    <location>
        <begin position="77"/>
        <end position="97"/>
    </location>
</feature>
<evidence type="ECO:0000256" key="1">
    <source>
        <dbReference type="SAM" id="Phobius"/>
    </source>
</evidence>
<sequence>MSEYRGVTRAALLLALTLIFQSLRFFIPLPPFLSTFLIGSLVNATLLIAAEKTGLWPALMIAAIAPVVAYFQQLLSLPLFILPVACGNMVYVGLFLTSLSRGRVLAIALGTVGKAGLLYGAFVWLLTVIAVPPKPAAAIMLAMSWPQLITGALGGLIATAVAKRLK</sequence>
<accession>A0A517DUI0</accession>
<keyword evidence="1" id="KW-0812">Transmembrane</keyword>
<feature type="transmembrane region" description="Helical" evidence="1">
    <location>
        <begin position="104"/>
        <end position="131"/>
    </location>
</feature>
<evidence type="ECO:0000313" key="3">
    <source>
        <dbReference type="Proteomes" id="UP000320776"/>
    </source>
</evidence>
<dbReference type="OrthoDB" id="1682230at2"/>
<gene>
    <name evidence="2" type="ORF">SPTER_23600</name>
</gene>
<reference evidence="2 3" key="1">
    <citation type="submission" date="2019-02" db="EMBL/GenBank/DDBJ databases">
        <title>Closed genome of Sporomusa termitida DSM 4440.</title>
        <authorList>
            <person name="Poehlein A."/>
            <person name="Daniel R."/>
        </authorList>
    </citation>
    <scope>NUCLEOTIDE SEQUENCE [LARGE SCALE GENOMIC DNA]</scope>
    <source>
        <strain evidence="2 3">DSM 4440</strain>
    </source>
</reference>
<organism evidence="2 3">
    <name type="scientific">Sporomusa termitida</name>
    <dbReference type="NCBI Taxonomy" id="2377"/>
    <lineage>
        <taxon>Bacteria</taxon>
        <taxon>Bacillati</taxon>
        <taxon>Bacillota</taxon>
        <taxon>Negativicutes</taxon>
        <taxon>Selenomonadales</taxon>
        <taxon>Sporomusaceae</taxon>
        <taxon>Sporomusa</taxon>
    </lineage>
</organism>
<dbReference type="Proteomes" id="UP000320776">
    <property type="component" value="Chromosome"/>
</dbReference>
<evidence type="ECO:0008006" key="4">
    <source>
        <dbReference type="Google" id="ProtNLM"/>
    </source>
</evidence>
<name>A0A517DUI0_9FIRM</name>
<dbReference type="AlphaFoldDB" id="A0A517DUI0"/>
<protein>
    <recommendedName>
        <fullName evidence="4">ECF transporter S component</fullName>
    </recommendedName>
</protein>
<feature type="transmembrane region" description="Helical" evidence="1">
    <location>
        <begin position="55"/>
        <end position="71"/>
    </location>
</feature>
<keyword evidence="3" id="KW-1185">Reference proteome</keyword>
<keyword evidence="1" id="KW-0472">Membrane</keyword>
<evidence type="ECO:0000313" key="2">
    <source>
        <dbReference type="EMBL" id="QDR81005.1"/>
    </source>
</evidence>